<proteinExistence type="inferred from homology"/>
<feature type="domain" description="RNase H type-2" evidence="10">
    <location>
        <begin position="62"/>
        <end position="285"/>
    </location>
</feature>
<evidence type="ECO:0000256" key="9">
    <source>
        <dbReference type="RuleBase" id="RU003515"/>
    </source>
</evidence>
<dbReference type="PANTHER" id="PTHR10954:SF7">
    <property type="entry name" value="RIBONUCLEASE H2 SUBUNIT A"/>
    <property type="match status" value="1"/>
</dbReference>
<keyword evidence="6 8" id="KW-0255">Endonuclease</keyword>
<accession>A0A8H7BP56</accession>
<dbReference type="InterPro" id="IPR012337">
    <property type="entry name" value="RNaseH-like_sf"/>
</dbReference>
<evidence type="ECO:0000256" key="3">
    <source>
        <dbReference type="ARBA" id="ARBA00007058"/>
    </source>
</evidence>
<dbReference type="Proteomes" id="UP000605846">
    <property type="component" value="Unassembled WGS sequence"/>
</dbReference>
<keyword evidence="4 8" id="KW-0540">Nuclease</keyword>
<feature type="binding site" evidence="8">
    <location>
        <position position="176"/>
    </location>
    <ligand>
        <name>a divalent metal cation</name>
        <dbReference type="ChEBI" id="CHEBI:60240"/>
    </ligand>
</feature>
<evidence type="ECO:0000256" key="1">
    <source>
        <dbReference type="ARBA" id="ARBA00000077"/>
    </source>
</evidence>
<dbReference type="AlphaFoldDB" id="A0A8H7BP56"/>
<dbReference type="Gene3D" id="3.30.420.10">
    <property type="entry name" value="Ribonuclease H-like superfamily/Ribonuclease H"/>
    <property type="match status" value="1"/>
</dbReference>
<comment type="cofactor">
    <cofactor evidence="2">
        <name>Mg(2+)</name>
        <dbReference type="ChEBI" id="CHEBI:18420"/>
    </cofactor>
</comment>
<keyword evidence="5 8" id="KW-0479">Metal-binding</keyword>
<dbReference type="Gene3D" id="1.10.10.460">
    <property type="entry name" value="Ribonuclease hii. Domain 2"/>
    <property type="match status" value="1"/>
</dbReference>
<dbReference type="InterPro" id="IPR001352">
    <property type="entry name" value="RNase_HII/HIII"/>
</dbReference>
<dbReference type="CDD" id="cd07181">
    <property type="entry name" value="RNase_HII_eukaryota_like"/>
    <property type="match status" value="1"/>
</dbReference>
<keyword evidence="7 8" id="KW-0378">Hydrolase</keyword>
<keyword evidence="12" id="KW-1185">Reference proteome</keyword>
<evidence type="ECO:0000256" key="6">
    <source>
        <dbReference type="ARBA" id="ARBA00022759"/>
    </source>
</evidence>
<evidence type="ECO:0000256" key="2">
    <source>
        <dbReference type="ARBA" id="ARBA00001946"/>
    </source>
</evidence>
<gene>
    <name evidence="11" type="primary">RNASEH2A</name>
    <name evidence="11" type="ORF">EC973_001286</name>
</gene>
<comment type="similarity">
    <text evidence="3">Belongs to the RNase HII family. Eukaryotic subfamily.</text>
</comment>
<dbReference type="InterPro" id="IPR004649">
    <property type="entry name" value="RNase_H2_suA"/>
</dbReference>
<dbReference type="GO" id="GO:0032299">
    <property type="term" value="C:ribonuclease H2 complex"/>
    <property type="evidence" value="ECO:0007669"/>
    <property type="project" value="TreeGrafter"/>
</dbReference>
<sequence>MGDADETMSSGSFTEEPDAQDELSEVIAMLPSVQLPLTKSYMYSSPVPRWLVENRVDKINEPCVLGVDEAGRGPCLGPMVYAVSYCPLSRYEEFKQLGFDDSKKLTEDRRNVLAKVIQDNLDWVGWAVYVISPQDISTNMFSKPPFNLNEMAHDATIRLIRNVLNEKVNVTEIYVDPVGPSKSYQQKLCRFFPGIEITVEPKADALYPIVSAASICAKVTRDQAIQNWIWTEKGLEISKEFGSGYPSDPNTVKWLDENEDAFFGFPSIMRFSWKTISNRMNNTRLIEWSEDEDEEPTTAKKRSRKATSVIEGASSRIHKQRGSIYRSYCLESVSTL</sequence>
<comment type="catalytic activity">
    <reaction evidence="1 8 9">
        <text>Endonucleolytic cleavage to 5'-phosphomonoester.</text>
        <dbReference type="EC" id="3.1.26.4"/>
    </reaction>
</comment>
<protein>
    <recommendedName>
        <fullName evidence="9">Ribonuclease</fullName>
        <ecNumber evidence="9">3.1.26.4</ecNumber>
    </recommendedName>
</protein>
<evidence type="ECO:0000256" key="5">
    <source>
        <dbReference type="ARBA" id="ARBA00022723"/>
    </source>
</evidence>
<dbReference type="PANTHER" id="PTHR10954">
    <property type="entry name" value="RIBONUCLEASE H2 SUBUNIT A"/>
    <property type="match status" value="1"/>
</dbReference>
<dbReference type="GO" id="GO:0004523">
    <property type="term" value="F:RNA-DNA hybrid ribonuclease activity"/>
    <property type="evidence" value="ECO:0007669"/>
    <property type="project" value="UniProtKB-UniRule"/>
</dbReference>
<dbReference type="GO" id="GO:0003723">
    <property type="term" value="F:RNA binding"/>
    <property type="evidence" value="ECO:0007669"/>
    <property type="project" value="UniProtKB-UniRule"/>
</dbReference>
<organism evidence="11 12">
    <name type="scientific">Apophysomyces ossiformis</name>
    <dbReference type="NCBI Taxonomy" id="679940"/>
    <lineage>
        <taxon>Eukaryota</taxon>
        <taxon>Fungi</taxon>
        <taxon>Fungi incertae sedis</taxon>
        <taxon>Mucoromycota</taxon>
        <taxon>Mucoromycotina</taxon>
        <taxon>Mucoromycetes</taxon>
        <taxon>Mucorales</taxon>
        <taxon>Mucorineae</taxon>
        <taxon>Mucoraceae</taxon>
        <taxon>Apophysomyces</taxon>
    </lineage>
</organism>
<comment type="function">
    <text evidence="9">Endonuclease that specifically degrades the RNA of RNA-DNA hybrids.</text>
</comment>
<evidence type="ECO:0000256" key="7">
    <source>
        <dbReference type="ARBA" id="ARBA00022801"/>
    </source>
</evidence>
<dbReference type="InterPro" id="IPR023160">
    <property type="entry name" value="RNase_HII_hlx-loop-hlx_cap_dom"/>
</dbReference>
<evidence type="ECO:0000256" key="8">
    <source>
        <dbReference type="PROSITE-ProRule" id="PRU01319"/>
    </source>
</evidence>
<feature type="binding site" evidence="8">
    <location>
        <position position="69"/>
    </location>
    <ligand>
        <name>a divalent metal cation</name>
        <dbReference type="ChEBI" id="CHEBI:60240"/>
    </ligand>
</feature>
<comment type="caution">
    <text evidence="11">The sequence shown here is derived from an EMBL/GenBank/DDBJ whole genome shotgun (WGS) entry which is preliminary data.</text>
</comment>
<dbReference type="InterPro" id="IPR024567">
    <property type="entry name" value="RNase_HII/HIII_dom"/>
</dbReference>
<dbReference type="FunFam" id="3.30.420.10:FF:000016">
    <property type="entry name" value="Ribonuclease"/>
    <property type="match status" value="1"/>
</dbReference>
<dbReference type="InterPro" id="IPR036397">
    <property type="entry name" value="RNaseH_sf"/>
</dbReference>
<dbReference type="FunFam" id="1.10.10.460:FF:000001">
    <property type="entry name" value="Ribonuclease"/>
    <property type="match status" value="1"/>
</dbReference>
<evidence type="ECO:0000259" key="10">
    <source>
        <dbReference type="PROSITE" id="PS51975"/>
    </source>
</evidence>
<dbReference type="Pfam" id="PF01351">
    <property type="entry name" value="RNase_HII"/>
    <property type="match status" value="1"/>
</dbReference>
<feature type="binding site" evidence="8">
    <location>
        <position position="68"/>
    </location>
    <ligand>
        <name>a divalent metal cation</name>
        <dbReference type="ChEBI" id="CHEBI:60240"/>
    </ligand>
</feature>
<dbReference type="GO" id="GO:0046872">
    <property type="term" value="F:metal ion binding"/>
    <property type="evidence" value="ECO:0007669"/>
    <property type="project" value="UniProtKB-KW"/>
</dbReference>
<evidence type="ECO:0000256" key="4">
    <source>
        <dbReference type="ARBA" id="ARBA00022722"/>
    </source>
</evidence>
<dbReference type="GO" id="GO:0006298">
    <property type="term" value="P:mismatch repair"/>
    <property type="evidence" value="ECO:0007669"/>
    <property type="project" value="TreeGrafter"/>
</dbReference>
<reference evidence="11" key="1">
    <citation type="submission" date="2020-01" db="EMBL/GenBank/DDBJ databases">
        <title>Genome Sequencing of Three Apophysomyces-Like Fungal Strains Confirms a Novel Fungal Genus in the Mucoromycota with divergent Burkholderia-like Endosymbiotic Bacteria.</title>
        <authorList>
            <person name="Stajich J.E."/>
            <person name="Macias A.M."/>
            <person name="Carter-House D."/>
            <person name="Lovett B."/>
            <person name="Kasson L.R."/>
            <person name="Berry K."/>
            <person name="Grigoriev I."/>
            <person name="Chang Y."/>
            <person name="Spatafora J."/>
            <person name="Kasson M.T."/>
        </authorList>
    </citation>
    <scope>NUCLEOTIDE SEQUENCE</scope>
    <source>
        <strain evidence="11">NRRL A-21654</strain>
    </source>
</reference>
<dbReference type="EC" id="3.1.26.4" evidence="9"/>
<name>A0A8H7BP56_9FUNG</name>
<dbReference type="OrthoDB" id="7462577at2759"/>
<evidence type="ECO:0000313" key="11">
    <source>
        <dbReference type="EMBL" id="KAF7724102.1"/>
    </source>
</evidence>
<evidence type="ECO:0000313" key="12">
    <source>
        <dbReference type="Proteomes" id="UP000605846"/>
    </source>
</evidence>
<comment type="cofactor">
    <cofactor evidence="8">
        <name>Mn(2+)</name>
        <dbReference type="ChEBI" id="CHEBI:29035"/>
    </cofactor>
    <cofactor evidence="8">
        <name>Mg(2+)</name>
        <dbReference type="ChEBI" id="CHEBI:18420"/>
    </cofactor>
    <text evidence="8">Manganese or magnesium. Binds 1 divalent metal ion per monomer in the absence of substrate. May bind a second metal ion after substrate binding.</text>
</comment>
<dbReference type="NCBIfam" id="TIGR00729">
    <property type="entry name" value="ribonuclease HII"/>
    <property type="match status" value="1"/>
</dbReference>
<dbReference type="GO" id="GO:0043137">
    <property type="term" value="P:DNA replication, removal of RNA primer"/>
    <property type="evidence" value="ECO:0007669"/>
    <property type="project" value="TreeGrafter"/>
</dbReference>
<dbReference type="EMBL" id="JABAYA010000129">
    <property type="protein sequence ID" value="KAF7724102.1"/>
    <property type="molecule type" value="Genomic_DNA"/>
</dbReference>
<dbReference type="SUPFAM" id="SSF53098">
    <property type="entry name" value="Ribonuclease H-like"/>
    <property type="match status" value="1"/>
</dbReference>
<dbReference type="PROSITE" id="PS51975">
    <property type="entry name" value="RNASE_H_2"/>
    <property type="match status" value="1"/>
</dbReference>